<proteinExistence type="predicted"/>
<keyword evidence="2" id="KW-1185">Reference proteome</keyword>
<dbReference type="KEGG" id="masz:C9I28_15670"/>
<gene>
    <name evidence="1" type="ORF">C9I28_15670</name>
</gene>
<evidence type="ECO:0000313" key="2">
    <source>
        <dbReference type="Proteomes" id="UP000240505"/>
    </source>
</evidence>
<dbReference type="AlphaFoldDB" id="A0A2R4CBC0"/>
<name>A0A2R4CBC0_9BURK</name>
<dbReference type="OrthoDB" id="8759148at2"/>
<protein>
    <submittedName>
        <fullName evidence="1">Uncharacterized protein</fullName>
    </submittedName>
</protein>
<evidence type="ECO:0000313" key="1">
    <source>
        <dbReference type="EMBL" id="AVR96937.1"/>
    </source>
</evidence>
<dbReference type="RefSeq" id="WP_107142286.1">
    <property type="nucleotide sequence ID" value="NZ_CP028324.1"/>
</dbReference>
<sequence>MASSFNIDAKLDSTLEDLKKHYGASSKAEVLRKAVALLNIVSRYEGADGSVTLRQGDNDTKIVLR</sequence>
<organism evidence="1 2">
    <name type="scientific">Pseudoduganella armeniaca</name>
    <dbReference type="NCBI Taxonomy" id="2072590"/>
    <lineage>
        <taxon>Bacteria</taxon>
        <taxon>Pseudomonadati</taxon>
        <taxon>Pseudomonadota</taxon>
        <taxon>Betaproteobacteria</taxon>
        <taxon>Burkholderiales</taxon>
        <taxon>Oxalobacteraceae</taxon>
        <taxon>Telluria group</taxon>
        <taxon>Pseudoduganella</taxon>
    </lineage>
</organism>
<reference evidence="1 2" key="1">
    <citation type="submission" date="2018-03" db="EMBL/GenBank/DDBJ databases">
        <title>Massilia armeniaca sp. nov., isolated from desert soil.</title>
        <authorList>
            <person name="Huang H."/>
            <person name="Ren M."/>
        </authorList>
    </citation>
    <scope>NUCLEOTIDE SEQUENCE [LARGE SCALE GENOMIC DNA]</scope>
    <source>
        <strain evidence="1 2">ZMN-3</strain>
    </source>
</reference>
<dbReference type="Proteomes" id="UP000240505">
    <property type="component" value="Chromosome"/>
</dbReference>
<accession>A0A2R4CBC0</accession>
<dbReference type="EMBL" id="CP028324">
    <property type="protein sequence ID" value="AVR96937.1"/>
    <property type="molecule type" value="Genomic_DNA"/>
</dbReference>